<comment type="subcellular location">
    <subcellularLocation>
        <location evidence="1 14">Cell membrane</location>
        <topology evidence="1 14">Multi-pass membrane protein</topology>
    </subcellularLocation>
</comment>
<evidence type="ECO:0000256" key="8">
    <source>
        <dbReference type="ARBA" id="ARBA00022723"/>
    </source>
</evidence>
<keyword evidence="9 14" id="KW-1133">Transmembrane helix</keyword>
<comment type="function">
    <text evidence="14 15">Catalyzes the oxidation of protoporphyrinogen IX to protoporphyrin IX.</text>
</comment>
<evidence type="ECO:0000256" key="10">
    <source>
        <dbReference type="ARBA" id="ARBA00023002"/>
    </source>
</evidence>
<dbReference type="HAMAP" id="MF_02239">
    <property type="entry name" value="HemJ"/>
    <property type="match status" value="1"/>
</dbReference>
<dbReference type="PANTHER" id="PTHR40255:SF1">
    <property type="entry name" value="PROTOPORPHYRINOGEN IX OXIDASE"/>
    <property type="match status" value="1"/>
</dbReference>
<evidence type="ECO:0000313" key="16">
    <source>
        <dbReference type="EMBL" id="RCL42074.1"/>
    </source>
</evidence>
<accession>A0A368BYW6</accession>
<evidence type="ECO:0000256" key="13">
    <source>
        <dbReference type="ARBA" id="ARBA00048390"/>
    </source>
</evidence>
<dbReference type="Pfam" id="PF03653">
    <property type="entry name" value="UPF0093"/>
    <property type="match status" value="1"/>
</dbReference>
<evidence type="ECO:0000256" key="4">
    <source>
        <dbReference type="ARBA" id="ARBA00017504"/>
    </source>
</evidence>
<dbReference type="GO" id="GO:0046872">
    <property type="term" value="F:metal ion binding"/>
    <property type="evidence" value="ECO:0007669"/>
    <property type="project" value="UniProtKB-UniRule"/>
</dbReference>
<evidence type="ECO:0000256" key="11">
    <source>
        <dbReference type="ARBA" id="ARBA00023004"/>
    </source>
</evidence>
<feature type="binding site" description="axial binding residue" evidence="14">
    <location>
        <position position="88"/>
    </location>
    <ligand>
        <name>heme</name>
        <dbReference type="ChEBI" id="CHEBI:30413"/>
    </ligand>
    <ligandPart>
        <name>Fe</name>
        <dbReference type="ChEBI" id="CHEBI:18248"/>
    </ligandPart>
</feature>
<evidence type="ECO:0000256" key="3">
    <source>
        <dbReference type="ARBA" id="ARBA00006501"/>
    </source>
</evidence>
<name>A0A368BYW6_9GAMM</name>
<evidence type="ECO:0000256" key="15">
    <source>
        <dbReference type="PIRNR" id="PIRNR004638"/>
    </source>
</evidence>
<dbReference type="UniPathway" id="UPA00251">
    <property type="reaction ID" value="UER00324"/>
</dbReference>
<evidence type="ECO:0000256" key="2">
    <source>
        <dbReference type="ARBA" id="ARBA00005073"/>
    </source>
</evidence>
<dbReference type="GO" id="GO:0070818">
    <property type="term" value="F:protoporphyrinogen oxidase activity"/>
    <property type="evidence" value="ECO:0007669"/>
    <property type="project" value="UniProtKB-UniRule"/>
</dbReference>
<comment type="pathway">
    <text evidence="2 14 15">Porphyrin-containing compound metabolism; protoporphyrin-IX biosynthesis; protoporphyrin-IX from protoporphyrinogen-IX: step 1/1.</text>
</comment>
<keyword evidence="7 14" id="KW-0812">Transmembrane</keyword>
<proteinExistence type="inferred from homology"/>
<comment type="caution">
    <text evidence="16">The sequence shown here is derived from an EMBL/GenBank/DDBJ whole genome shotgun (WGS) entry which is preliminary data.</text>
</comment>
<dbReference type="PANTHER" id="PTHR40255">
    <property type="entry name" value="UPF0093 MEMBRANE PROTEIN SLR1790"/>
    <property type="match status" value="1"/>
</dbReference>
<comment type="subunit">
    <text evidence="14">Homodimer.</text>
</comment>
<feature type="transmembrane region" description="Helical" evidence="14">
    <location>
        <begin position="6"/>
        <end position="30"/>
    </location>
</feature>
<organism evidence="16 17">
    <name type="scientific">SAR86 cluster bacterium</name>
    <dbReference type="NCBI Taxonomy" id="2030880"/>
    <lineage>
        <taxon>Bacteria</taxon>
        <taxon>Pseudomonadati</taxon>
        <taxon>Pseudomonadota</taxon>
        <taxon>Gammaproteobacteria</taxon>
        <taxon>SAR86 cluster</taxon>
    </lineage>
</organism>
<keyword evidence="5 14" id="KW-1003">Cell membrane</keyword>
<comment type="similarity">
    <text evidence="3 14 15">Belongs to the HemJ family.</text>
</comment>
<dbReference type="PIRSF" id="PIRSF004638">
    <property type="entry name" value="UCP004638"/>
    <property type="match status" value="1"/>
</dbReference>
<evidence type="ECO:0000256" key="5">
    <source>
        <dbReference type="ARBA" id="ARBA00022475"/>
    </source>
</evidence>
<dbReference type="GO" id="GO:0005886">
    <property type="term" value="C:plasma membrane"/>
    <property type="evidence" value="ECO:0007669"/>
    <property type="project" value="UniProtKB-SubCell"/>
</dbReference>
<dbReference type="EMBL" id="QOPE01000007">
    <property type="protein sequence ID" value="RCL42074.1"/>
    <property type="molecule type" value="Genomic_DNA"/>
</dbReference>
<evidence type="ECO:0000256" key="9">
    <source>
        <dbReference type="ARBA" id="ARBA00022989"/>
    </source>
</evidence>
<evidence type="ECO:0000256" key="6">
    <source>
        <dbReference type="ARBA" id="ARBA00022617"/>
    </source>
</evidence>
<keyword evidence="11 14" id="KW-0408">Iron</keyword>
<feature type="binding site" description="axial binding residue" evidence="14">
    <location>
        <position position="11"/>
    </location>
    <ligand>
        <name>heme</name>
        <dbReference type="ChEBI" id="CHEBI:30413"/>
    </ligand>
    <ligandPart>
        <name>Fe</name>
        <dbReference type="ChEBI" id="CHEBI:18248"/>
    </ligandPart>
</feature>
<protein>
    <recommendedName>
        <fullName evidence="4 14">Protoporphyrinogen IX oxidase</fullName>
        <shortName evidence="14">PPO</shortName>
        <ecNumber evidence="14 15">1.3.99.-</ecNumber>
    </recommendedName>
</protein>
<keyword evidence="12 14" id="KW-0472">Membrane</keyword>
<evidence type="ECO:0000256" key="12">
    <source>
        <dbReference type="ARBA" id="ARBA00023136"/>
    </source>
</evidence>
<feature type="transmembrane region" description="Helical" evidence="14">
    <location>
        <begin position="51"/>
        <end position="70"/>
    </location>
</feature>
<dbReference type="Proteomes" id="UP000253307">
    <property type="component" value="Unassembled WGS sequence"/>
</dbReference>
<evidence type="ECO:0000313" key="17">
    <source>
        <dbReference type="Proteomes" id="UP000253307"/>
    </source>
</evidence>
<comment type="catalytic activity">
    <reaction evidence="13 14 15">
        <text>protoporphyrinogen IX + 3 A = protoporphyrin IX + 3 AH2</text>
        <dbReference type="Rhea" id="RHEA:62000"/>
        <dbReference type="ChEBI" id="CHEBI:13193"/>
        <dbReference type="ChEBI" id="CHEBI:17499"/>
        <dbReference type="ChEBI" id="CHEBI:57306"/>
        <dbReference type="ChEBI" id="CHEBI:57307"/>
    </reaction>
</comment>
<gene>
    <name evidence="16" type="ORF">DBW96_01480</name>
</gene>
<evidence type="ECO:0000256" key="7">
    <source>
        <dbReference type="ARBA" id="ARBA00022692"/>
    </source>
</evidence>
<feature type="transmembrane region" description="Helical" evidence="14">
    <location>
        <begin position="76"/>
        <end position="102"/>
    </location>
</feature>
<feature type="transmembrane region" description="Helical" evidence="14">
    <location>
        <begin position="123"/>
        <end position="141"/>
    </location>
</feature>
<keyword evidence="10 14" id="KW-0560">Oxidoreductase</keyword>
<dbReference type="AlphaFoldDB" id="A0A368BYW6"/>
<keyword evidence="8 14" id="KW-0479">Metal-binding</keyword>
<reference evidence="16 17" key="1">
    <citation type="journal article" date="2018" name="Microbiome">
        <title>Fine metagenomic profile of the Mediterranean stratified and mixed water columns revealed by assembly and recruitment.</title>
        <authorList>
            <person name="Haro-Moreno J.M."/>
            <person name="Lopez-Perez M."/>
            <person name="De La Torre J.R."/>
            <person name="Picazo A."/>
            <person name="Camacho A."/>
            <person name="Rodriguez-Valera F."/>
        </authorList>
    </citation>
    <scope>NUCLEOTIDE SEQUENCE [LARGE SCALE GENOMIC DNA]</scope>
    <source>
        <strain evidence="16">MED-G82</strain>
    </source>
</reference>
<dbReference type="InterPro" id="IPR005265">
    <property type="entry name" value="HemJ-like"/>
</dbReference>
<dbReference type="EC" id="1.3.99.-" evidence="14 15"/>
<sequence length="143" mass="16697">MSFYLWLKVFHIVFMVSAFSGIFYLPRLFVYHIESDNASTRDYLSKMENRLFRFTLLLLSIGIILGVAMGSQGTNFIVWFTQSWLILKVFITFLVIGYLIMCKKIMRQLLNNTCGWTSRSMRLFNEIPVILLLIAVIAAVFKF</sequence>
<evidence type="ECO:0000256" key="1">
    <source>
        <dbReference type="ARBA" id="ARBA00004651"/>
    </source>
</evidence>
<comment type="cofactor">
    <cofactor evidence="14 15">
        <name>heme b</name>
        <dbReference type="ChEBI" id="CHEBI:60344"/>
    </cofactor>
    <text evidence="14 15">Binds 1 heme b (iron(II)-protoporphyrin IX) group per subunit.</text>
</comment>
<evidence type="ECO:0000256" key="14">
    <source>
        <dbReference type="HAMAP-Rule" id="MF_02239"/>
    </source>
</evidence>
<dbReference type="GO" id="GO:0006782">
    <property type="term" value="P:protoporphyrinogen IX biosynthetic process"/>
    <property type="evidence" value="ECO:0007669"/>
    <property type="project" value="UniProtKB-UniRule"/>
</dbReference>
<keyword evidence="6 14" id="KW-0349">Heme</keyword>